<gene>
    <name evidence="2" type="ORF">CYJ28_04455</name>
</gene>
<organism evidence="2 3">
    <name type="scientific">Aerococcus sanguinicola</name>
    <dbReference type="NCBI Taxonomy" id="119206"/>
    <lineage>
        <taxon>Bacteria</taxon>
        <taxon>Bacillati</taxon>
        <taxon>Bacillota</taxon>
        <taxon>Bacilli</taxon>
        <taxon>Lactobacillales</taxon>
        <taxon>Aerococcaceae</taxon>
        <taxon>Aerococcus</taxon>
    </lineage>
</organism>
<dbReference type="Gene3D" id="3.40.630.30">
    <property type="match status" value="1"/>
</dbReference>
<feature type="domain" description="N-acetyltransferase" evidence="1">
    <location>
        <begin position="115"/>
        <end position="258"/>
    </location>
</feature>
<dbReference type="CDD" id="cd04301">
    <property type="entry name" value="NAT_SF"/>
    <property type="match status" value="1"/>
</dbReference>
<dbReference type="InterPro" id="IPR000182">
    <property type="entry name" value="GNAT_dom"/>
</dbReference>
<dbReference type="OrthoDB" id="9794566at2"/>
<dbReference type="SUPFAM" id="SSF55729">
    <property type="entry name" value="Acyl-CoA N-acyltransferases (Nat)"/>
    <property type="match status" value="1"/>
</dbReference>
<protein>
    <recommendedName>
        <fullName evidence="1">N-acetyltransferase domain-containing protein</fullName>
    </recommendedName>
</protein>
<dbReference type="Pfam" id="PF18467">
    <property type="entry name" value="DUF5613"/>
    <property type="match status" value="1"/>
</dbReference>
<reference evidence="2 3" key="1">
    <citation type="submission" date="2017-12" db="EMBL/GenBank/DDBJ databases">
        <title>Phylogenetic diversity of female urinary microbiome.</title>
        <authorList>
            <person name="Thomas-White K."/>
            <person name="Wolfe A.J."/>
        </authorList>
    </citation>
    <scope>NUCLEOTIDE SEQUENCE [LARGE SCALE GENOMIC DNA]</scope>
    <source>
        <strain evidence="2 3">UMB0139</strain>
    </source>
</reference>
<proteinExistence type="predicted"/>
<evidence type="ECO:0000313" key="2">
    <source>
        <dbReference type="EMBL" id="PKZ22372.1"/>
    </source>
</evidence>
<evidence type="ECO:0000259" key="1">
    <source>
        <dbReference type="PROSITE" id="PS51186"/>
    </source>
</evidence>
<dbReference type="InterPro" id="IPR016181">
    <property type="entry name" value="Acyl_CoA_acyltransferase"/>
</dbReference>
<accession>A0A2I1MQR1</accession>
<comment type="caution">
    <text evidence="2">The sequence shown here is derived from an EMBL/GenBank/DDBJ whole genome shotgun (WGS) entry which is preliminary data.</text>
</comment>
<dbReference type="Proteomes" id="UP000234239">
    <property type="component" value="Unassembled WGS sequence"/>
</dbReference>
<dbReference type="Pfam" id="PF13508">
    <property type="entry name" value="Acetyltransf_7"/>
    <property type="match status" value="1"/>
</dbReference>
<name>A0A2I1MQR1_9LACT</name>
<dbReference type="GO" id="GO:0016747">
    <property type="term" value="F:acyltransferase activity, transferring groups other than amino-acyl groups"/>
    <property type="evidence" value="ECO:0007669"/>
    <property type="project" value="InterPro"/>
</dbReference>
<sequence>MTPMFHFSDLYSYASHYEPTDLFDFLGNPQLAEDYETNCLQLTFMPGAEELDILEDIFWDYAEELGLAYYSFYLPENHGIPNELMAALESKNYQLASYQVFQSPANRRQSKEMQINWQEVTDEDSFQAYLDFQTPFDQPAPPALRDSRALRYQMAYQNPWISQSLAYQGDQLVATWDLIDQGPFLEIDNLTVHPDYRRQGIASQIITLSQEKAAPSAKPLLALADIENPSVALFEGLGFEALSLVTRIHRPLDEADAL</sequence>
<dbReference type="EMBL" id="PKGY01000002">
    <property type="protein sequence ID" value="PKZ22372.1"/>
    <property type="molecule type" value="Genomic_DNA"/>
</dbReference>
<evidence type="ECO:0000313" key="3">
    <source>
        <dbReference type="Proteomes" id="UP000234239"/>
    </source>
</evidence>
<dbReference type="PROSITE" id="PS51186">
    <property type="entry name" value="GNAT"/>
    <property type="match status" value="1"/>
</dbReference>
<dbReference type="InterPro" id="IPR040549">
    <property type="entry name" value="DUF5613"/>
</dbReference>
<dbReference type="AlphaFoldDB" id="A0A2I1MQR1"/>